<organism evidence="1 2">
    <name type="scientific">Kwoniella europaea PYCC6329</name>
    <dbReference type="NCBI Taxonomy" id="1423913"/>
    <lineage>
        <taxon>Eukaryota</taxon>
        <taxon>Fungi</taxon>
        <taxon>Dikarya</taxon>
        <taxon>Basidiomycota</taxon>
        <taxon>Agaricomycotina</taxon>
        <taxon>Tremellomycetes</taxon>
        <taxon>Tremellales</taxon>
        <taxon>Cryptococcaceae</taxon>
        <taxon>Kwoniella</taxon>
    </lineage>
</organism>
<keyword evidence="2" id="KW-1185">Reference proteome</keyword>
<dbReference type="KEGG" id="ker:91104628"/>
<dbReference type="Proteomes" id="UP001358614">
    <property type="component" value="Chromosome 1"/>
</dbReference>
<protein>
    <recommendedName>
        <fullName evidence="3">F-box domain-containing protein</fullName>
    </recommendedName>
</protein>
<dbReference type="EMBL" id="CP144089">
    <property type="protein sequence ID" value="WWD07725.1"/>
    <property type="molecule type" value="Genomic_DNA"/>
</dbReference>
<sequence>MTKRKVQIQLGCPDNFGSPFPVAVLRRIFTHLLCNNRSALATCCRVSRSFSQIASPILYARIGISSIPKRDSTADYSLDRLTVNGREKPTTRKKKLLKCARYVTVDARDFSALCGICRNKKMSFPKLKVLTLCLTIDSTGPIMHKDPIVHSPKRKQQKCSLLKSITPAPKKLVIDGANMTSITAYPLGFPKSVYDNLEEITFICPPIFYLPDPSVGGFPYWSDLPLKRVNWMFFTKDDDHYWTLGRHHLNPNKQKYGSGRFTDEYWSFSNFLLSFPNNIEINIINSGLIHPYTIGSAYFDQQYNQYLFAYQIRQGMLAEVHCRFGKHQPGHIRKNTEENLKTNLDIELAKVQERWNAIRWVGMKEYLRNNDWEGELEPDEVKVWLNSK</sequence>
<proteinExistence type="predicted"/>
<dbReference type="GeneID" id="91104628"/>
<gene>
    <name evidence="1" type="ORF">V865_005827</name>
</gene>
<evidence type="ECO:0000313" key="1">
    <source>
        <dbReference type="EMBL" id="WWD07725.1"/>
    </source>
</evidence>
<evidence type="ECO:0000313" key="2">
    <source>
        <dbReference type="Proteomes" id="UP001358614"/>
    </source>
</evidence>
<dbReference type="AlphaFoldDB" id="A0AAX4KQ43"/>
<evidence type="ECO:0008006" key="3">
    <source>
        <dbReference type="Google" id="ProtNLM"/>
    </source>
</evidence>
<name>A0AAX4KQ43_9TREE</name>
<reference evidence="1 2" key="1">
    <citation type="submission" date="2024-01" db="EMBL/GenBank/DDBJ databases">
        <title>Comparative genomics of Cryptococcus and Kwoniella reveals pathogenesis evolution and contrasting modes of karyotype evolution via chromosome fusion or intercentromeric recombination.</title>
        <authorList>
            <person name="Coelho M.A."/>
            <person name="David-Palma M."/>
            <person name="Shea T."/>
            <person name="Bowers K."/>
            <person name="McGinley-Smith S."/>
            <person name="Mohammad A.W."/>
            <person name="Gnirke A."/>
            <person name="Yurkov A.M."/>
            <person name="Nowrousian M."/>
            <person name="Sun S."/>
            <person name="Cuomo C.A."/>
            <person name="Heitman J."/>
        </authorList>
    </citation>
    <scope>NUCLEOTIDE SEQUENCE [LARGE SCALE GENOMIC DNA]</scope>
    <source>
        <strain evidence="1 2">PYCC6329</strain>
    </source>
</reference>
<accession>A0AAX4KQ43</accession>
<dbReference type="RefSeq" id="XP_066085692.1">
    <property type="nucleotide sequence ID" value="XM_066229595.1"/>
</dbReference>